<dbReference type="InterPro" id="IPR021109">
    <property type="entry name" value="Peptidase_aspartic_dom_sf"/>
</dbReference>
<dbReference type="AlphaFoldDB" id="A0A922HXE5"/>
<dbReference type="CDD" id="cd00303">
    <property type="entry name" value="retropepsin_like"/>
    <property type="match status" value="1"/>
</dbReference>
<evidence type="ECO:0000313" key="1">
    <source>
        <dbReference type="EMBL" id="KAH9511361.1"/>
    </source>
</evidence>
<proteinExistence type="predicted"/>
<sequence>MASSGAKSRLTVVRGVITKFYHGVESRALECSLEKINEFKSTCEEYNSLVEERIDSLVSMDGTDEEIKKIESYVVKIKTVWDFFDSKVKMDNNACRNMPKIIIKFDGRKSNWLSFRDLFVTRYLANSQLSETEKFQLLRQAMPVYLHSFFNVNPTLKNIEWILSNLDDRYVSPDDSINEIFRDFKKIKPAFVNNDLRRLADELMVWFRRASDAEADSSRVEQEFLDNFFSLLPNGWAMPMKDYVSTLDLEGFELIEDILDRLSKRIKEFWSIQFNRPGRSNFNGFKKQSFNVPNLRPSNVICLFCNKNHAPAVCNVGSVQSRKQKLISLRRCLICFQIGHIAKACKSNVKCGGCGGRHHKSLCAQNSTLAKLIHCAIFIDNFPVTAVYDTACSVSTISYDLVKELKLKFIENVSKIMLANKSLMTSMGWATFKLTIGSISKMISVKVTENLCSKMLLGMDVINVFDLEQRSQGVVTMCNIPVPSSHDHCAAAQSFSNVFVERQFSVYQEIQNIYFMVLGAQMFLHLK</sequence>
<protein>
    <recommendedName>
        <fullName evidence="3">Peptidase aspartic putative domain-containing protein</fullName>
    </recommendedName>
</protein>
<dbReference type="Gene3D" id="2.40.70.10">
    <property type="entry name" value="Acid Proteases"/>
    <property type="match status" value="1"/>
</dbReference>
<evidence type="ECO:0008006" key="3">
    <source>
        <dbReference type="Google" id="ProtNLM"/>
    </source>
</evidence>
<dbReference type="Pfam" id="PF13975">
    <property type="entry name" value="gag-asp_proteas"/>
    <property type="match status" value="1"/>
</dbReference>
<comment type="caution">
    <text evidence="1">The sequence shown here is derived from an EMBL/GenBank/DDBJ whole genome shotgun (WGS) entry which is preliminary data.</text>
</comment>
<dbReference type="SUPFAM" id="SSF50630">
    <property type="entry name" value="Acid proteases"/>
    <property type="match status" value="1"/>
</dbReference>
<gene>
    <name evidence="1" type="ORF">DERF_009829</name>
</gene>
<dbReference type="Proteomes" id="UP000790347">
    <property type="component" value="Unassembled WGS sequence"/>
</dbReference>
<dbReference type="EMBL" id="ASGP02000004">
    <property type="protein sequence ID" value="KAH9511361.1"/>
    <property type="molecule type" value="Genomic_DNA"/>
</dbReference>
<organism evidence="1 2">
    <name type="scientific">Dermatophagoides farinae</name>
    <name type="common">American house dust mite</name>
    <dbReference type="NCBI Taxonomy" id="6954"/>
    <lineage>
        <taxon>Eukaryota</taxon>
        <taxon>Metazoa</taxon>
        <taxon>Ecdysozoa</taxon>
        <taxon>Arthropoda</taxon>
        <taxon>Chelicerata</taxon>
        <taxon>Arachnida</taxon>
        <taxon>Acari</taxon>
        <taxon>Acariformes</taxon>
        <taxon>Sarcoptiformes</taxon>
        <taxon>Astigmata</taxon>
        <taxon>Psoroptidia</taxon>
        <taxon>Analgoidea</taxon>
        <taxon>Pyroglyphidae</taxon>
        <taxon>Dermatophagoidinae</taxon>
        <taxon>Dermatophagoides</taxon>
    </lineage>
</organism>
<name>A0A922HXE5_DERFA</name>
<accession>A0A922HXE5</accession>
<reference evidence="1" key="1">
    <citation type="submission" date="2013-05" db="EMBL/GenBank/DDBJ databases">
        <authorList>
            <person name="Yim A.K.Y."/>
            <person name="Chan T.F."/>
            <person name="Ji K.M."/>
            <person name="Liu X.Y."/>
            <person name="Zhou J.W."/>
            <person name="Li R.Q."/>
            <person name="Yang K.Y."/>
            <person name="Li J."/>
            <person name="Li M."/>
            <person name="Law P.T.W."/>
            <person name="Wu Y.L."/>
            <person name="Cai Z.L."/>
            <person name="Qin H."/>
            <person name="Bao Y."/>
            <person name="Leung R.K.K."/>
            <person name="Ng P.K.S."/>
            <person name="Zou J."/>
            <person name="Zhong X.J."/>
            <person name="Ran P.X."/>
            <person name="Zhong N.S."/>
            <person name="Liu Z.G."/>
            <person name="Tsui S.K.W."/>
        </authorList>
    </citation>
    <scope>NUCLEOTIDE SEQUENCE</scope>
    <source>
        <strain evidence="1">Derf</strain>
        <tissue evidence="1">Whole organism</tissue>
    </source>
</reference>
<keyword evidence="2" id="KW-1185">Reference proteome</keyword>
<reference evidence="1" key="2">
    <citation type="journal article" date="2022" name="Res Sq">
        <title>Comparative Genomics Reveals Insights into the Divergent Evolution of Astigmatic Mites and Household Pest Adaptations.</title>
        <authorList>
            <person name="Xiong Q."/>
            <person name="Wan A.T.-Y."/>
            <person name="Liu X.-Y."/>
            <person name="Fung C.S.-H."/>
            <person name="Xiao X."/>
            <person name="Malainual N."/>
            <person name="Hou J."/>
            <person name="Wang L."/>
            <person name="Wang M."/>
            <person name="Yang K."/>
            <person name="Cui Y."/>
            <person name="Leung E."/>
            <person name="Nong W."/>
            <person name="Shin S.-K."/>
            <person name="Au S."/>
            <person name="Jeong K.Y."/>
            <person name="Chew F.T."/>
            <person name="Hui J."/>
            <person name="Leung T.F."/>
            <person name="Tungtrongchitr A."/>
            <person name="Zhong N."/>
            <person name="Liu Z."/>
            <person name="Tsui S."/>
        </authorList>
    </citation>
    <scope>NUCLEOTIDE SEQUENCE</scope>
    <source>
        <strain evidence="1">Derf</strain>
        <tissue evidence="1">Whole organism</tissue>
    </source>
</reference>
<evidence type="ECO:0000313" key="2">
    <source>
        <dbReference type="Proteomes" id="UP000790347"/>
    </source>
</evidence>